<proteinExistence type="predicted"/>
<sequence length="331" mass="37232">MSQPISLTSWPAGISGIRLHPTDLSRNELAEEAKGWLLFVREESQPTSTPGDGLRQRRALVEKWATVSQEFRESYHSRAPAYNSALDYPASVLSQLAPCPDKRFLCLAPVDRQAHPRNYIHLVKFLILLYVHQDYWQGTHPFDIGGAGDAPRCHIPELLDLAEPTALSEILPALYLNRADFHALSMTRCGTVVFADGPDYTWYVIDAPGLATGRITIVEFGSNGHVRESILRRPWNMGQVISFGQILGRRVVDLAESSIGGPPRINEPLDMDRPILELLESTRQSNKFMDEGYGHPDLWVHIIERSAPGYLELEAQGREVEFELDNLLEVR</sequence>
<dbReference type="RefSeq" id="XP_043157138.1">
    <property type="nucleotide sequence ID" value="XM_043301203.1"/>
</dbReference>
<dbReference type="GeneID" id="67003891"/>
<accession>A0A9P3BET2</accession>
<gene>
    <name evidence="1" type="ORF">Asppvi_005279</name>
</gene>
<protein>
    <submittedName>
        <fullName evidence="1">Uncharacterized protein</fullName>
    </submittedName>
</protein>
<comment type="caution">
    <text evidence="1">The sequence shown here is derived from an EMBL/GenBank/DDBJ whole genome shotgun (WGS) entry which is preliminary data.</text>
</comment>
<dbReference type="Proteomes" id="UP001043456">
    <property type="component" value="Unassembled WGS sequence"/>
</dbReference>
<evidence type="ECO:0000313" key="2">
    <source>
        <dbReference type="Proteomes" id="UP001043456"/>
    </source>
</evidence>
<name>A0A9P3BET2_9EURO</name>
<dbReference type="AlphaFoldDB" id="A0A9P3BET2"/>
<reference evidence="1 2" key="1">
    <citation type="submission" date="2018-10" db="EMBL/GenBank/DDBJ databases">
        <title>Pan-genome distribution and transcriptional activeness of fungal secondary metabolism genes in Aspergillus section Fumigati.</title>
        <authorList>
            <person name="Takahashi H."/>
            <person name="Umemura M."/>
            <person name="Ninomiya A."/>
            <person name="Kusuya Y."/>
            <person name="Urayama S."/>
            <person name="Shimizu M."/>
            <person name="Watanabe A."/>
            <person name="Kamei K."/>
            <person name="Yaguchi T."/>
            <person name="Hagiwara D."/>
        </authorList>
    </citation>
    <scope>NUCLEOTIDE SEQUENCE [LARGE SCALE GENOMIC DNA]</scope>
    <source>
        <strain evidence="1 2">IFM 55266</strain>
    </source>
</reference>
<keyword evidence="2" id="KW-1185">Reference proteome</keyword>
<dbReference type="OrthoDB" id="5396831at2759"/>
<evidence type="ECO:0000313" key="1">
    <source>
        <dbReference type="EMBL" id="GIJ86391.1"/>
    </source>
</evidence>
<dbReference type="EMBL" id="BHVY01000003">
    <property type="protein sequence ID" value="GIJ86391.1"/>
    <property type="molecule type" value="Genomic_DNA"/>
</dbReference>
<organism evidence="1 2">
    <name type="scientific">Aspergillus pseudoviridinutans</name>
    <dbReference type="NCBI Taxonomy" id="1517512"/>
    <lineage>
        <taxon>Eukaryota</taxon>
        <taxon>Fungi</taxon>
        <taxon>Dikarya</taxon>
        <taxon>Ascomycota</taxon>
        <taxon>Pezizomycotina</taxon>
        <taxon>Eurotiomycetes</taxon>
        <taxon>Eurotiomycetidae</taxon>
        <taxon>Eurotiales</taxon>
        <taxon>Aspergillaceae</taxon>
        <taxon>Aspergillus</taxon>
        <taxon>Aspergillus subgen. Fumigati</taxon>
    </lineage>
</organism>